<gene>
    <name evidence="1" type="ORF">ACFO0S_01485</name>
</gene>
<protein>
    <submittedName>
        <fullName evidence="1">Squalene/phytoene synthase family protein</fullName>
    </submittedName>
</protein>
<dbReference type="Gene3D" id="1.10.600.10">
    <property type="entry name" value="Farnesyl Diphosphate Synthase"/>
    <property type="match status" value="1"/>
</dbReference>
<dbReference type="EMBL" id="JBHSEF010000009">
    <property type="protein sequence ID" value="MFC4353736.1"/>
    <property type="molecule type" value="Genomic_DNA"/>
</dbReference>
<keyword evidence="2" id="KW-1185">Reference proteome</keyword>
<dbReference type="InterPro" id="IPR008949">
    <property type="entry name" value="Isoprenoid_synthase_dom_sf"/>
</dbReference>
<evidence type="ECO:0000313" key="2">
    <source>
        <dbReference type="Proteomes" id="UP001595733"/>
    </source>
</evidence>
<comment type="caution">
    <text evidence="1">The sequence shown here is derived from an EMBL/GenBank/DDBJ whole genome shotgun (WGS) entry which is preliminary data.</text>
</comment>
<dbReference type="PANTHER" id="PTHR11626">
    <property type="entry name" value="FARNESYL-DIPHOSPHATE FARNESYLTRANSFERASE"/>
    <property type="match status" value="1"/>
</dbReference>
<dbReference type="Pfam" id="PF00494">
    <property type="entry name" value="SQS_PSY"/>
    <property type="match status" value="1"/>
</dbReference>
<name>A0ABV8UR09_9BACL</name>
<evidence type="ECO:0000313" key="1">
    <source>
        <dbReference type="EMBL" id="MFC4353736.1"/>
    </source>
</evidence>
<dbReference type="Proteomes" id="UP001595733">
    <property type="component" value="Unassembled WGS sequence"/>
</dbReference>
<sequence length="286" mass="32970">MNNPEWRISVKANPATKGAMRVLKETSRTFYIPITFLQRDLKKAVASAYLCMRAIDEIEDHEDIPKEQKAKVLQKTAALLEAKFDDVAYQQMLQPIRHLLPEVTLRLAEWVEFCPEGARRRMQLATAEMAEGMAKWALKDWVVTTKEDLDDYTYYVAGLVGVMLSDLWEWDAGIRTDRNLAIGYGRGLQAVNILRNQEEDSERGVGYFPDDWSRADMFAYAEENLAKADAYMEDINKRSIRLFCQLPLTFAHKTLDAMKQGKEKMTRAEVERTVQEVAGDDWEERT</sequence>
<dbReference type="SUPFAM" id="SSF48576">
    <property type="entry name" value="Terpenoid synthases"/>
    <property type="match status" value="1"/>
</dbReference>
<accession>A0ABV8UR09</accession>
<proteinExistence type="predicted"/>
<dbReference type="InterPro" id="IPR044844">
    <property type="entry name" value="Trans_IPPS_euk-type"/>
</dbReference>
<dbReference type="RefSeq" id="WP_378139430.1">
    <property type="nucleotide sequence ID" value="NZ_JBHSEF010000009.1"/>
</dbReference>
<dbReference type="InterPro" id="IPR002060">
    <property type="entry name" value="Squ/phyt_synthse"/>
</dbReference>
<organism evidence="1 2">
    <name type="scientific">Chryseomicrobium palamuruense</name>
    <dbReference type="NCBI Taxonomy" id="682973"/>
    <lineage>
        <taxon>Bacteria</taxon>
        <taxon>Bacillati</taxon>
        <taxon>Bacillota</taxon>
        <taxon>Bacilli</taxon>
        <taxon>Bacillales</taxon>
        <taxon>Caryophanaceae</taxon>
        <taxon>Chryseomicrobium</taxon>
    </lineage>
</organism>
<dbReference type="PANTHER" id="PTHR11626:SF2">
    <property type="entry name" value="SQUALENE SYNTHASE"/>
    <property type="match status" value="1"/>
</dbReference>
<reference evidence="2" key="1">
    <citation type="journal article" date="2019" name="Int. J. Syst. Evol. Microbiol.">
        <title>The Global Catalogue of Microorganisms (GCM) 10K type strain sequencing project: providing services to taxonomists for standard genome sequencing and annotation.</title>
        <authorList>
            <consortium name="The Broad Institute Genomics Platform"/>
            <consortium name="The Broad Institute Genome Sequencing Center for Infectious Disease"/>
            <person name="Wu L."/>
            <person name="Ma J."/>
        </authorList>
    </citation>
    <scope>NUCLEOTIDE SEQUENCE [LARGE SCALE GENOMIC DNA]</scope>
    <source>
        <strain evidence="2">CCUG 50353</strain>
    </source>
</reference>